<dbReference type="InterPro" id="IPR043129">
    <property type="entry name" value="ATPase_NBD"/>
</dbReference>
<dbReference type="SUPFAM" id="SSF53067">
    <property type="entry name" value="Actin-like ATPase domain"/>
    <property type="match status" value="1"/>
</dbReference>
<accession>A0AAE3VDY5</accession>
<keyword evidence="3" id="KW-1185">Reference proteome</keyword>
<dbReference type="InterPro" id="IPR005883">
    <property type="entry name" value="PilM"/>
</dbReference>
<dbReference type="Gene3D" id="3.30.420.40">
    <property type="match status" value="2"/>
</dbReference>
<feature type="transmembrane region" description="Helical" evidence="1">
    <location>
        <begin position="358"/>
        <end position="383"/>
    </location>
</feature>
<name>A0AAE3VDY5_9BACT</name>
<dbReference type="PANTHER" id="PTHR32432:SF3">
    <property type="entry name" value="ETHANOLAMINE UTILIZATION PROTEIN EUTJ"/>
    <property type="match status" value="1"/>
</dbReference>
<comment type="caution">
    <text evidence="2">The sequence shown here is derived from an EMBL/GenBank/DDBJ whole genome shotgun (WGS) entry which is preliminary data.</text>
</comment>
<dbReference type="CDD" id="cd24049">
    <property type="entry name" value="ASKHA_NBD_PilM"/>
    <property type="match status" value="1"/>
</dbReference>
<dbReference type="InterPro" id="IPR050696">
    <property type="entry name" value="FtsA/MreB"/>
</dbReference>
<sequence>MRITRHTTGIGLDIGQTTVKALRLDRRGKGIVLSGHALLDIKEEGLLDESELNASIAPWLQEKINCQKQPLCVSLPQYLATTQISDFTAGVKADELAKMVRYETLHLAGLSEATFIYDYQPMPAVFGRNNPVLIGICRETTVDEFAERYAGMGLRLDDMAMSGMAAVNALFHLRPEEASAQAPRLVIDIGHENSTVVVLAGGEVLYVGSLMFGSLRFTQVLAHALGCTEAEADVRKKSLTLDDVNDEQSLLLAMRQLEAELRTAIDHWRGGEHSELKDALIERIWLCGGGAQLPGLARHLARTYGCEVALFGPEINGQIAPTYAVAYGLALQGLGEVRFHLSLIPKLLRWQKERILRFPYLAAAAALFFLLVYGVMASFHVHWSQGQRRLEEQLRELKQCSSVVPKLDAVQDQIASYQKMLLPIVEYGGRPHRFVESMEKLSEAFPDGVWSVYLADEFSHRANAAVKDDKGKGGPSLGPPAAAAMAGSGAMFGGATPAKDGKANAGLGYTNVSTMPLLTYMVLGGFTPIVENKRFEAVLAIQNNLNDPKAVGTSETDTKGPENYFTGVDWLDESSEWTGRELEVIEPWAKFLQGFQVNTNPKRPALDEYTQFFLKLPFAKKPITLPEPPPPKAKGSKKG</sequence>
<dbReference type="RefSeq" id="WP_307260060.1">
    <property type="nucleotide sequence ID" value="NZ_JAUSVL010000001.1"/>
</dbReference>
<dbReference type="PANTHER" id="PTHR32432">
    <property type="entry name" value="CELL DIVISION PROTEIN FTSA-RELATED"/>
    <property type="match status" value="1"/>
</dbReference>
<protein>
    <submittedName>
        <fullName evidence="2">Tfp pilus assembly PilM family ATPase</fullName>
    </submittedName>
</protein>
<keyword evidence="1" id="KW-0472">Membrane</keyword>
<dbReference type="AlphaFoldDB" id="A0AAE3VDY5"/>
<organism evidence="2 3">
    <name type="scientific">Oligosphaera ethanolica</name>
    <dbReference type="NCBI Taxonomy" id="760260"/>
    <lineage>
        <taxon>Bacteria</taxon>
        <taxon>Pseudomonadati</taxon>
        <taxon>Lentisphaerota</taxon>
        <taxon>Oligosphaeria</taxon>
        <taxon>Oligosphaerales</taxon>
        <taxon>Oligosphaeraceae</taxon>
        <taxon>Oligosphaera</taxon>
    </lineage>
</organism>
<evidence type="ECO:0000256" key="1">
    <source>
        <dbReference type="SAM" id="Phobius"/>
    </source>
</evidence>
<dbReference type="Gene3D" id="3.30.1490.300">
    <property type="match status" value="1"/>
</dbReference>
<dbReference type="Proteomes" id="UP001238163">
    <property type="component" value="Unassembled WGS sequence"/>
</dbReference>
<proteinExistence type="predicted"/>
<dbReference type="EMBL" id="JAUSVL010000001">
    <property type="protein sequence ID" value="MDQ0288725.1"/>
    <property type="molecule type" value="Genomic_DNA"/>
</dbReference>
<gene>
    <name evidence="2" type="ORF">J3R75_000832</name>
</gene>
<dbReference type="Pfam" id="PF11104">
    <property type="entry name" value="PilM_2"/>
    <property type="match status" value="1"/>
</dbReference>
<keyword evidence="1" id="KW-1133">Transmembrane helix</keyword>
<keyword evidence="1" id="KW-0812">Transmembrane</keyword>
<reference evidence="2" key="1">
    <citation type="submission" date="2023-07" db="EMBL/GenBank/DDBJ databases">
        <title>Genomic Encyclopedia of Type Strains, Phase IV (KMG-IV): sequencing the most valuable type-strain genomes for metagenomic binning, comparative biology and taxonomic classification.</title>
        <authorList>
            <person name="Goeker M."/>
        </authorList>
    </citation>
    <scope>NUCLEOTIDE SEQUENCE</scope>
    <source>
        <strain evidence="2">DSM 24202</strain>
    </source>
</reference>
<evidence type="ECO:0000313" key="3">
    <source>
        <dbReference type="Proteomes" id="UP001238163"/>
    </source>
</evidence>
<evidence type="ECO:0000313" key="2">
    <source>
        <dbReference type="EMBL" id="MDQ0288725.1"/>
    </source>
</evidence>